<evidence type="ECO:0000256" key="1">
    <source>
        <dbReference type="SAM" id="SignalP"/>
    </source>
</evidence>
<dbReference type="AlphaFoldDB" id="A0A6B0U0B4"/>
<evidence type="ECO:0000313" key="2">
    <source>
        <dbReference type="EMBL" id="MXU85939.1"/>
    </source>
</evidence>
<feature type="signal peptide" evidence="1">
    <location>
        <begin position="1"/>
        <end position="19"/>
    </location>
</feature>
<protein>
    <submittedName>
        <fullName evidence="2">Putative secreted protein</fullName>
    </submittedName>
</protein>
<feature type="chain" id="PRO_5025576839" evidence="1">
    <location>
        <begin position="20"/>
        <end position="88"/>
    </location>
</feature>
<accession>A0A6B0U0B4</accession>
<dbReference type="EMBL" id="GIFC01003856">
    <property type="protein sequence ID" value="MXU85939.1"/>
    <property type="molecule type" value="Transcribed_RNA"/>
</dbReference>
<keyword evidence="1" id="KW-0732">Signal</keyword>
<sequence length="88" mass="9325">MGPPPAVLLFVLADVVAIGQDLEREPALAVWPPAFHGGGNAKEAIGRSRSRSPTLGLLLKGLPDRSRNFHVSLSLSRLEEKGVSSEIA</sequence>
<organism evidence="2">
    <name type="scientific">Ixodes ricinus</name>
    <name type="common">Common tick</name>
    <name type="synonym">Acarus ricinus</name>
    <dbReference type="NCBI Taxonomy" id="34613"/>
    <lineage>
        <taxon>Eukaryota</taxon>
        <taxon>Metazoa</taxon>
        <taxon>Ecdysozoa</taxon>
        <taxon>Arthropoda</taxon>
        <taxon>Chelicerata</taxon>
        <taxon>Arachnida</taxon>
        <taxon>Acari</taxon>
        <taxon>Parasitiformes</taxon>
        <taxon>Ixodida</taxon>
        <taxon>Ixodoidea</taxon>
        <taxon>Ixodidae</taxon>
        <taxon>Ixodinae</taxon>
        <taxon>Ixodes</taxon>
    </lineage>
</organism>
<name>A0A6B0U0B4_IXORI</name>
<proteinExistence type="predicted"/>
<reference evidence="2" key="1">
    <citation type="submission" date="2019-12" db="EMBL/GenBank/DDBJ databases">
        <title>An insight into the sialome of adult female Ixodes ricinus ticks feeding for 6 days.</title>
        <authorList>
            <person name="Perner J."/>
            <person name="Ribeiro J.M.C."/>
        </authorList>
    </citation>
    <scope>NUCLEOTIDE SEQUENCE</scope>
    <source>
        <strain evidence="2">Semi-engorged</strain>
        <tissue evidence="2">Salivary glands</tissue>
    </source>
</reference>